<evidence type="ECO:0000256" key="1">
    <source>
        <dbReference type="SAM" id="SignalP"/>
    </source>
</evidence>
<dbReference type="PANTHER" id="PTHR19328">
    <property type="entry name" value="HEDGEHOG-INTERACTING PROTEIN"/>
    <property type="match status" value="1"/>
</dbReference>
<evidence type="ECO:0000259" key="2">
    <source>
        <dbReference type="Pfam" id="PF22807"/>
    </source>
</evidence>
<dbReference type="InterPro" id="IPR011041">
    <property type="entry name" value="Quinoprot_gluc/sorb_DH_b-prop"/>
</dbReference>
<sequence>MKKINPTLRTGLKVLIFSASMLMLVASCSDDDSFWDAMVPETNKEETATQVEGYVFYPAVQAATEANVAQLKVPAGFTISKFAEGVGKPRILVVNSNGNVYTSDREAGVVVMLADANGDGIAEDKKTVATIKQVHGLTIYNGKMFMVTVREVYEATMNADGTLGQPRMLIDDLPDGGQHPNRTIAFGPDKKMYITVGSTCNSCVEPNPELATILRAEEDGSNRKIFAKGLRNTIGFGWHPETSELWGMDHGIDWLGDDEQKEEVNQIKQDAHYGWPFIYGEGKYNPGTRPTGDTTYQQYLQKTSLPSLTYQAHAAPMSMAFYTGSMFPGEYKNDAFVAMRGSWNRSSPVGYRIVRMHFENGKPVRFDDFVTGFIVSNNRAHFGRLVGVAMHKDGSLLFSDDTNGVIYRVAYK</sequence>
<dbReference type="Gene3D" id="2.120.10.30">
    <property type="entry name" value="TolB, C-terminal domain"/>
    <property type="match status" value="1"/>
</dbReference>
<protein>
    <submittedName>
        <fullName evidence="3">PQQ-dependent sugar dehydrogenase</fullName>
    </submittedName>
</protein>
<gene>
    <name evidence="3" type="ORF">LXM24_14690</name>
</gene>
<evidence type="ECO:0000313" key="3">
    <source>
        <dbReference type="EMBL" id="MCF0041348.1"/>
    </source>
</evidence>
<dbReference type="SUPFAM" id="SSF50952">
    <property type="entry name" value="Soluble quinoprotein glucose dehydrogenase"/>
    <property type="match status" value="1"/>
</dbReference>
<dbReference type="Proteomes" id="UP001139700">
    <property type="component" value="Unassembled WGS sequence"/>
</dbReference>
<proteinExistence type="predicted"/>
<dbReference type="Pfam" id="PF22807">
    <property type="entry name" value="TrAA12"/>
    <property type="match status" value="1"/>
</dbReference>
<dbReference type="PROSITE" id="PS51257">
    <property type="entry name" value="PROKAR_LIPOPROTEIN"/>
    <property type="match status" value="1"/>
</dbReference>
<evidence type="ECO:0000313" key="4">
    <source>
        <dbReference type="Proteomes" id="UP001139700"/>
    </source>
</evidence>
<feature type="chain" id="PRO_5040745523" evidence="1">
    <location>
        <begin position="30"/>
        <end position="412"/>
    </location>
</feature>
<organism evidence="3 4">
    <name type="scientific">Dyadobacter fanqingshengii</name>
    <dbReference type="NCBI Taxonomy" id="2906443"/>
    <lineage>
        <taxon>Bacteria</taxon>
        <taxon>Pseudomonadati</taxon>
        <taxon>Bacteroidota</taxon>
        <taxon>Cytophagia</taxon>
        <taxon>Cytophagales</taxon>
        <taxon>Spirosomataceae</taxon>
        <taxon>Dyadobacter</taxon>
    </lineage>
</organism>
<dbReference type="EMBL" id="JAJTTA010000002">
    <property type="protein sequence ID" value="MCF0041348.1"/>
    <property type="molecule type" value="Genomic_DNA"/>
</dbReference>
<reference evidence="3" key="1">
    <citation type="submission" date="2021-12" db="EMBL/GenBank/DDBJ databases">
        <title>Novel species in genus Dyadobacter.</title>
        <authorList>
            <person name="Ma C."/>
        </authorList>
    </citation>
    <scope>NUCLEOTIDE SEQUENCE</scope>
    <source>
        <strain evidence="3">CY399</strain>
    </source>
</reference>
<dbReference type="RefSeq" id="WP_234614009.1">
    <property type="nucleotide sequence ID" value="NZ_CP098806.1"/>
</dbReference>
<accession>A0A9X1PCU7</accession>
<keyword evidence="4" id="KW-1185">Reference proteome</keyword>
<feature type="domain" description="Pyrroloquinoline quinone-dependent pyranose dehydrogenase beta-propeller" evidence="2">
    <location>
        <begin position="72"/>
        <end position="410"/>
    </location>
</feature>
<comment type="caution">
    <text evidence="3">The sequence shown here is derived from an EMBL/GenBank/DDBJ whole genome shotgun (WGS) entry which is preliminary data.</text>
</comment>
<dbReference type="InterPro" id="IPR054539">
    <property type="entry name" value="Beta-prop_PDH"/>
</dbReference>
<dbReference type="InterPro" id="IPR011042">
    <property type="entry name" value="6-blade_b-propeller_TolB-like"/>
</dbReference>
<dbReference type="PANTHER" id="PTHR19328:SF53">
    <property type="entry name" value="MEMBRANE PROTEIN"/>
    <property type="match status" value="1"/>
</dbReference>
<name>A0A9X1PCU7_9BACT</name>
<feature type="signal peptide" evidence="1">
    <location>
        <begin position="1"/>
        <end position="29"/>
    </location>
</feature>
<dbReference type="AlphaFoldDB" id="A0A9X1PCU7"/>
<keyword evidence="1" id="KW-0732">Signal</keyword>